<dbReference type="Pfam" id="PF12799">
    <property type="entry name" value="LRR_4"/>
    <property type="match status" value="1"/>
</dbReference>
<dbReference type="InterPro" id="IPR032675">
    <property type="entry name" value="LRR_dom_sf"/>
</dbReference>
<keyword evidence="1" id="KW-0433">Leucine-rich repeat</keyword>
<dbReference type="PROSITE" id="PS51450">
    <property type="entry name" value="LRR"/>
    <property type="match status" value="1"/>
</dbReference>
<evidence type="ECO:0000256" key="1">
    <source>
        <dbReference type="ARBA" id="ARBA00022614"/>
    </source>
</evidence>
<dbReference type="SMART" id="SM00367">
    <property type="entry name" value="LRR_CC"/>
    <property type="match status" value="3"/>
</dbReference>
<dbReference type="SUPFAM" id="SSF52058">
    <property type="entry name" value="L domain-like"/>
    <property type="match status" value="1"/>
</dbReference>
<keyword evidence="2" id="KW-0677">Repeat</keyword>
<dbReference type="InterPro" id="IPR006553">
    <property type="entry name" value="Leu-rich_rpt_Cys-con_subtyp"/>
</dbReference>
<evidence type="ECO:0000256" key="2">
    <source>
        <dbReference type="ARBA" id="ARBA00022737"/>
    </source>
</evidence>
<feature type="non-terminal residue" evidence="3">
    <location>
        <position position="355"/>
    </location>
</feature>
<accession>A0A382ISU5</accession>
<feature type="non-terminal residue" evidence="3">
    <location>
        <position position="1"/>
    </location>
</feature>
<name>A0A382ISU5_9ZZZZ</name>
<dbReference type="InterPro" id="IPR050836">
    <property type="entry name" value="SDS22/Internalin_LRR"/>
</dbReference>
<dbReference type="InterPro" id="IPR001611">
    <property type="entry name" value="Leu-rich_rpt"/>
</dbReference>
<dbReference type="AlphaFoldDB" id="A0A382ISU5"/>
<dbReference type="EMBL" id="UINC01069219">
    <property type="protein sequence ID" value="SVC02425.1"/>
    <property type="molecule type" value="Genomic_DNA"/>
</dbReference>
<dbReference type="Gene3D" id="3.80.10.10">
    <property type="entry name" value="Ribonuclease Inhibitor"/>
    <property type="match status" value="2"/>
</dbReference>
<sequence length="355" mass="38935">LGEKVPRGFNPIDPAAKKLLNENFSKLKKLIRSYRLELINQGVELMITINSPQIFEKFLFGTQIGNDGSLCAGPLFSAPKSSTEREYQQKNLNVGLLKLIQEAPEISIKNAGLNLADCSHLSLSKNANDWEYDDWDGISIGVYDIDYSTFQNLDFLDKFPNLTSLNLSGEALQNVDGLANLTKLTSLDLRGCDALENIDGLANLTKLTNLNLSQCSALSVISEDKMTTRKQIIEYQDKIRLFYALRDGDAEELKNYHGHTSLDLSNFNTLQNVDGLANLTKLTSLNLGGCDALQNVDGLTNLTNLTSLNLGGCYALQNVDGLTNLTKLTSLDLSSCTALQNVDGLTNLTKLTSLD</sequence>
<dbReference type="InterPro" id="IPR025875">
    <property type="entry name" value="Leu-rich_rpt_4"/>
</dbReference>
<gene>
    <name evidence="3" type="ORF">METZ01_LOCUS255279</name>
</gene>
<reference evidence="3" key="1">
    <citation type="submission" date="2018-05" db="EMBL/GenBank/DDBJ databases">
        <authorList>
            <person name="Lanie J.A."/>
            <person name="Ng W.-L."/>
            <person name="Kazmierczak K.M."/>
            <person name="Andrzejewski T.M."/>
            <person name="Davidsen T.M."/>
            <person name="Wayne K.J."/>
            <person name="Tettelin H."/>
            <person name="Glass J.I."/>
            <person name="Rusch D."/>
            <person name="Podicherti R."/>
            <person name="Tsui H.-C.T."/>
            <person name="Winkler M.E."/>
        </authorList>
    </citation>
    <scope>NUCLEOTIDE SEQUENCE</scope>
</reference>
<protein>
    <submittedName>
        <fullName evidence="3">Uncharacterized protein</fullName>
    </submittedName>
</protein>
<dbReference type="PANTHER" id="PTHR46652:SF8">
    <property type="entry name" value="LEUCINE RICH REPEAT CONTAINING 23"/>
    <property type="match status" value="1"/>
</dbReference>
<dbReference type="PANTHER" id="PTHR46652">
    <property type="entry name" value="LEUCINE-RICH REPEAT AND IQ DOMAIN-CONTAINING PROTEIN 1-RELATED"/>
    <property type="match status" value="1"/>
</dbReference>
<evidence type="ECO:0000313" key="3">
    <source>
        <dbReference type="EMBL" id="SVC02425.1"/>
    </source>
</evidence>
<proteinExistence type="predicted"/>
<organism evidence="3">
    <name type="scientific">marine metagenome</name>
    <dbReference type="NCBI Taxonomy" id="408172"/>
    <lineage>
        <taxon>unclassified sequences</taxon>
        <taxon>metagenomes</taxon>
        <taxon>ecological metagenomes</taxon>
    </lineage>
</organism>
<dbReference type="Pfam" id="PF23952">
    <property type="entry name" value="LRR_EndoS"/>
    <property type="match status" value="1"/>
</dbReference>